<protein>
    <submittedName>
        <fullName evidence="1">Uncharacterized protein</fullName>
    </submittedName>
</protein>
<evidence type="ECO:0000313" key="1">
    <source>
        <dbReference type="EMBL" id="MPN58326.1"/>
    </source>
</evidence>
<accession>A0A645J4F5</accession>
<name>A0A645J4F5_9ZZZZ</name>
<reference evidence="1" key="1">
    <citation type="submission" date="2019-08" db="EMBL/GenBank/DDBJ databases">
        <authorList>
            <person name="Kucharzyk K."/>
            <person name="Murdoch R.W."/>
            <person name="Higgins S."/>
            <person name="Loffler F."/>
        </authorList>
    </citation>
    <scope>NUCLEOTIDE SEQUENCE</scope>
</reference>
<dbReference type="EMBL" id="VSSQ01130877">
    <property type="protein sequence ID" value="MPN58326.1"/>
    <property type="molecule type" value="Genomic_DNA"/>
</dbReference>
<dbReference type="AlphaFoldDB" id="A0A645J4F5"/>
<sequence>MDAVSWTGDVEVTLVILDHPDPRHDRTVGEMFVLFDEEKIVVVVRVGADVVDVFALKPERSGSGSCCFH</sequence>
<gene>
    <name evidence="1" type="ORF">SDC9_206030</name>
</gene>
<proteinExistence type="predicted"/>
<organism evidence="1">
    <name type="scientific">bioreactor metagenome</name>
    <dbReference type="NCBI Taxonomy" id="1076179"/>
    <lineage>
        <taxon>unclassified sequences</taxon>
        <taxon>metagenomes</taxon>
        <taxon>ecological metagenomes</taxon>
    </lineage>
</organism>
<comment type="caution">
    <text evidence="1">The sequence shown here is derived from an EMBL/GenBank/DDBJ whole genome shotgun (WGS) entry which is preliminary data.</text>
</comment>